<feature type="non-terminal residue" evidence="2">
    <location>
        <position position="127"/>
    </location>
</feature>
<sequence>MERSLKKIKGGEKPFEPGSSRPISYADIAGSPNEGDNHRVRSYKDSMLGMGGERIYGEEEEEYSDGEKDREWRPDADKEFTGMKVVEKQLGEHVCPDFVLTEEEEARLQKPWRNGVIVKLLGRKIGY</sequence>
<comment type="caution">
    <text evidence="2">The sequence shown here is derived from an EMBL/GenBank/DDBJ whole genome shotgun (WGS) entry which is preliminary data.</text>
</comment>
<dbReference type="Proteomes" id="UP000236291">
    <property type="component" value="Unassembled WGS sequence"/>
</dbReference>
<accession>A0A2K3K8R3</accession>
<evidence type="ECO:0000256" key="1">
    <source>
        <dbReference type="SAM" id="MobiDB-lite"/>
    </source>
</evidence>
<reference evidence="2 3" key="1">
    <citation type="journal article" date="2014" name="Am. J. Bot.">
        <title>Genome assembly and annotation for red clover (Trifolium pratense; Fabaceae).</title>
        <authorList>
            <person name="Istvanek J."/>
            <person name="Jaros M."/>
            <person name="Krenek A."/>
            <person name="Repkova J."/>
        </authorList>
    </citation>
    <scope>NUCLEOTIDE SEQUENCE [LARGE SCALE GENOMIC DNA]</scope>
    <source>
        <strain evidence="3">cv. Tatra</strain>
        <tissue evidence="2">Young leaves</tissue>
    </source>
</reference>
<evidence type="ECO:0000313" key="3">
    <source>
        <dbReference type="Proteomes" id="UP000236291"/>
    </source>
</evidence>
<protein>
    <submittedName>
        <fullName evidence="2">Uncharacterized protein</fullName>
    </submittedName>
</protein>
<dbReference type="EMBL" id="ASHM01149525">
    <property type="protein sequence ID" value="PNX62675.1"/>
    <property type="molecule type" value="Genomic_DNA"/>
</dbReference>
<organism evidence="2 3">
    <name type="scientific">Trifolium pratense</name>
    <name type="common">Red clover</name>
    <dbReference type="NCBI Taxonomy" id="57577"/>
    <lineage>
        <taxon>Eukaryota</taxon>
        <taxon>Viridiplantae</taxon>
        <taxon>Streptophyta</taxon>
        <taxon>Embryophyta</taxon>
        <taxon>Tracheophyta</taxon>
        <taxon>Spermatophyta</taxon>
        <taxon>Magnoliopsida</taxon>
        <taxon>eudicotyledons</taxon>
        <taxon>Gunneridae</taxon>
        <taxon>Pentapetalae</taxon>
        <taxon>rosids</taxon>
        <taxon>fabids</taxon>
        <taxon>Fabales</taxon>
        <taxon>Fabaceae</taxon>
        <taxon>Papilionoideae</taxon>
        <taxon>50 kb inversion clade</taxon>
        <taxon>NPAAA clade</taxon>
        <taxon>Hologalegina</taxon>
        <taxon>IRL clade</taxon>
        <taxon>Trifolieae</taxon>
        <taxon>Trifolium</taxon>
    </lineage>
</organism>
<evidence type="ECO:0000313" key="2">
    <source>
        <dbReference type="EMBL" id="PNX62675.1"/>
    </source>
</evidence>
<reference evidence="2 3" key="2">
    <citation type="journal article" date="2017" name="Front. Plant Sci.">
        <title>Gene Classification and Mining of Molecular Markers Useful in Red Clover (Trifolium pratense) Breeding.</title>
        <authorList>
            <person name="Istvanek J."/>
            <person name="Dluhosova J."/>
            <person name="Dluhos P."/>
            <person name="Patkova L."/>
            <person name="Nedelnik J."/>
            <person name="Repkova J."/>
        </authorList>
    </citation>
    <scope>NUCLEOTIDE SEQUENCE [LARGE SCALE GENOMIC DNA]</scope>
    <source>
        <strain evidence="3">cv. Tatra</strain>
        <tissue evidence="2">Young leaves</tissue>
    </source>
</reference>
<feature type="compositionally biased region" description="Basic and acidic residues" evidence="1">
    <location>
        <begin position="1"/>
        <end position="15"/>
    </location>
</feature>
<gene>
    <name evidence="2" type="ORF">L195_g061260</name>
</gene>
<dbReference type="AlphaFoldDB" id="A0A2K3K8R3"/>
<name>A0A2K3K8R3_TRIPR</name>
<proteinExistence type="predicted"/>
<feature type="region of interest" description="Disordered" evidence="1">
    <location>
        <begin position="1"/>
        <end position="40"/>
    </location>
</feature>